<dbReference type="SUPFAM" id="SSF75712">
    <property type="entry name" value="Rad50 coiled-coil Zn hook"/>
    <property type="match status" value="1"/>
</dbReference>
<evidence type="ECO:0000256" key="1">
    <source>
        <dbReference type="ARBA" id="ARBA00006930"/>
    </source>
</evidence>
<sequence length="474" mass="55372">MSKITDVRLENFQSHLDSRFSFTDGLNVLIGQSDSGKTAVIRGIRWALFNQPRGTDFIRAGSDFVRVTVQFDNGNKVIRERTSSKNRYMIEKAGEPQQVFESFGQHVPEEVLQLHGMRALKIDRDHELTIHLAQQLDGPFLLEQPGSMRAKTIGRISGAHFLDAAIRDTSRDLSSLNQSKRWSEEQTENLQQELEPYKDIVTTGQKLQQAYSELEEITTKQTALETLQDKQKTLQTNTESIHEVKRQLQAVAELPKIDQLFQTIQTTTMRLTAFTKLRDQYQSYEQQTERVKQQLESTKEIEQAELTRRKSEELETRRSKLAYLNKQFMKLLQVKAKAENVMEQTTFVQEIDTNWQEDMKQLEQKRQRLSLLSDQYQQLQKQLVEQRTRAQKTIEVEKLSPTIDHIQTNLQTYQQMYSKQKEYTDIKKRIIEGNQFVENKKQEMNTLQSRYEELLKKDGICPTCGQVIQHSHSH</sequence>
<evidence type="ECO:0000313" key="6">
    <source>
        <dbReference type="Proteomes" id="UP001225034"/>
    </source>
</evidence>
<keyword evidence="6" id="KW-1185">Reference proteome</keyword>
<dbReference type="RefSeq" id="WP_306980541.1">
    <property type="nucleotide sequence ID" value="NZ_JAUSUA010000001.1"/>
</dbReference>
<reference evidence="5 6" key="1">
    <citation type="submission" date="2023-07" db="EMBL/GenBank/DDBJ databases">
        <title>Genomic Encyclopedia of Type Strains, Phase IV (KMG-IV): sequencing the most valuable type-strain genomes for metagenomic binning, comparative biology and taxonomic classification.</title>
        <authorList>
            <person name="Goeker M."/>
        </authorList>
    </citation>
    <scope>NUCLEOTIDE SEQUENCE [LARGE SCALE GENOMIC DNA]</scope>
    <source>
        <strain evidence="5 6">DSM 19154</strain>
    </source>
</reference>
<dbReference type="Gene3D" id="1.10.287.510">
    <property type="entry name" value="Helix hairpin bin"/>
    <property type="match status" value="1"/>
</dbReference>
<evidence type="ECO:0000256" key="2">
    <source>
        <dbReference type="ARBA" id="ARBA00011322"/>
    </source>
</evidence>
<dbReference type="Proteomes" id="UP001225034">
    <property type="component" value="Unassembled WGS sequence"/>
</dbReference>
<dbReference type="PANTHER" id="PTHR32114:SF2">
    <property type="entry name" value="ABC TRANSPORTER ABCH.3"/>
    <property type="match status" value="1"/>
</dbReference>
<evidence type="ECO:0000256" key="3">
    <source>
        <dbReference type="ARBA" id="ARBA00013368"/>
    </source>
</evidence>
<evidence type="ECO:0000313" key="5">
    <source>
        <dbReference type="EMBL" id="MDQ0206271.1"/>
    </source>
</evidence>
<keyword evidence="5" id="KW-0269">Exonuclease</keyword>
<accession>A0ABT9YEI9</accession>
<comment type="caution">
    <text evidence="5">The sequence shown here is derived from an EMBL/GenBank/DDBJ whole genome shotgun (WGS) entry which is preliminary data.</text>
</comment>
<comment type="similarity">
    <text evidence="1">Belongs to the SMC family. SbcC subfamily.</text>
</comment>
<dbReference type="EMBL" id="JAUSUA010000001">
    <property type="protein sequence ID" value="MDQ0206271.1"/>
    <property type="molecule type" value="Genomic_DNA"/>
</dbReference>
<dbReference type="InterPro" id="IPR027417">
    <property type="entry name" value="P-loop_NTPase"/>
</dbReference>
<keyword evidence="5" id="KW-0540">Nuclease</keyword>
<dbReference type="SUPFAM" id="SSF52540">
    <property type="entry name" value="P-loop containing nucleoside triphosphate hydrolases"/>
    <property type="match status" value="1"/>
</dbReference>
<gene>
    <name evidence="5" type="ORF">J2S05_001045</name>
</gene>
<comment type="subunit">
    <text evidence="2">Heterodimer of SbcC and SbcD.</text>
</comment>
<dbReference type="GO" id="GO:0004527">
    <property type="term" value="F:exonuclease activity"/>
    <property type="evidence" value="ECO:0007669"/>
    <property type="project" value="UniProtKB-KW"/>
</dbReference>
<proteinExistence type="inferred from homology"/>
<keyword evidence="5" id="KW-0378">Hydrolase</keyword>
<feature type="coiled-coil region" evidence="4">
    <location>
        <begin position="274"/>
        <end position="305"/>
    </location>
</feature>
<protein>
    <recommendedName>
        <fullName evidence="3">Nuclease SbcCD subunit C</fullName>
    </recommendedName>
</protein>
<feature type="coiled-coil region" evidence="4">
    <location>
        <begin position="359"/>
        <end position="396"/>
    </location>
</feature>
<organism evidence="5 6">
    <name type="scientific">Alkalicoccobacillus murimartini</name>
    <dbReference type="NCBI Taxonomy" id="171685"/>
    <lineage>
        <taxon>Bacteria</taxon>
        <taxon>Bacillati</taxon>
        <taxon>Bacillota</taxon>
        <taxon>Bacilli</taxon>
        <taxon>Bacillales</taxon>
        <taxon>Bacillaceae</taxon>
        <taxon>Alkalicoccobacillus</taxon>
    </lineage>
</organism>
<name>A0ABT9YEI9_9BACI</name>
<dbReference type="PANTHER" id="PTHR32114">
    <property type="entry name" value="ABC TRANSPORTER ABCH.3"/>
    <property type="match status" value="1"/>
</dbReference>
<keyword evidence="4" id="KW-0175">Coiled coil</keyword>
<dbReference type="Gene3D" id="3.40.50.300">
    <property type="entry name" value="P-loop containing nucleotide triphosphate hydrolases"/>
    <property type="match status" value="1"/>
</dbReference>
<evidence type="ECO:0000256" key="4">
    <source>
        <dbReference type="SAM" id="Coils"/>
    </source>
</evidence>